<feature type="non-terminal residue" evidence="1">
    <location>
        <position position="1"/>
    </location>
</feature>
<dbReference type="AlphaFoldDB" id="X0VSX6"/>
<accession>X0VSX6</accession>
<dbReference type="InterPro" id="IPR000600">
    <property type="entry name" value="ROK"/>
</dbReference>
<gene>
    <name evidence="1" type="ORF">S01H1_59435</name>
</gene>
<dbReference type="SUPFAM" id="SSF53067">
    <property type="entry name" value="Actin-like ATPase domain"/>
    <property type="match status" value="1"/>
</dbReference>
<proteinExistence type="predicted"/>
<comment type="caution">
    <text evidence="1">The sequence shown here is derived from an EMBL/GenBank/DDBJ whole genome shotgun (WGS) entry which is preliminary data.</text>
</comment>
<evidence type="ECO:0008006" key="2">
    <source>
        <dbReference type="Google" id="ProtNLM"/>
    </source>
</evidence>
<sequence length="152" mass="16057">KMNISAEGVSYLRPLGIDLGIVARAKKSVEEGVGTKIVELANGKIEEIILETVIKAAESGDKVAIDLIESAGINLGTRIAYLINLFNPEVVVIGGGIEKAGEVLLGPIRRTVRKLAFEEPATKVRIVPSVLGEDAVALGAASLVLREIFTQV</sequence>
<dbReference type="InterPro" id="IPR043129">
    <property type="entry name" value="ATPase_NBD"/>
</dbReference>
<name>X0VSX6_9ZZZZ</name>
<dbReference type="Pfam" id="PF00480">
    <property type="entry name" value="ROK"/>
    <property type="match status" value="1"/>
</dbReference>
<dbReference type="PANTHER" id="PTHR18964:SF149">
    <property type="entry name" value="BIFUNCTIONAL UDP-N-ACETYLGLUCOSAMINE 2-EPIMERASE_N-ACETYLMANNOSAMINE KINASE"/>
    <property type="match status" value="1"/>
</dbReference>
<evidence type="ECO:0000313" key="1">
    <source>
        <dbReference type="EMBL" id="GAG14262.1"/>
    </source>
</evidence>
<dbReference type="EMBL" id="BARS01038867">
    <property type="protein sequence ID" value="GAG14262.1"/>
    <property type="molecule type" value="Genomic_DNA"/>
</dbReference>
<dbReference type="Gene3D" id="3.30.420.40">
    <property type="match status" value="2"/>
</dbReference>
<protein>
    <recommendedName>
        <fullName evidence="2">ROK family protein</fullName>
    </recommendedName>
</protein>
<reference evidence="1" key="1">
    <citation type="journal article" date="2014" name="Front. Microbiol.">
        <title>High frequency of phylogenetically diverse reductive dehalogenase-homologous genes in deep subseafloor sedimentary metagenomes.</title>
        <authorList>
            <person name="Kawai M."/>
            <person name="Futagami T."/>
            <person name="Toyoda A."/>
            <person name="Takaki Y."/>
            <person name="Nishi S."/>
            <person name="Hori S."/>
            <person name="Arai W."/>
            <person name="Tsubouchi T."/>
            <person name="Morono Y."/>
            <person name="Uchiyama I."/>
            <person name="Ito T."/>
            <person name="Fujiyama A."/>
            <person name="Inagaki F."/>
            <person name="Takami H."/>
        </authorList>
    </citation>
    <scope>NUCLEOTIDE SEQUENCE</scope>
    <source>
        <strain evidence="1">Expedition CK06-06</strain>
    </source>
</reference>
<dbReference type="PANTHER" id="PTHR18964">
    <property type="entry name" value="ROK (REPRESSOR, ORF, KINASE) FAMILY"/>
    <property type="match status" value="1"/>
</dbReference>
<organism evidence="1">
    <name type="scientific">marine sediment metagenome</name>
    <dbReference type="NCBI Taxonomy" id="412755"/>
    <lineage>
        <taxon>unclassified sequences</taxon>
        <taxon>metagenomes</taxon>
        <taxon>ecological metagenomes</taxon>
    </lineage>
</organism>